<feature type="compositionally biased region" description="Low complexity" evidence="1">
    <location>
        <begin position="305"/>
        <end position="317"/>
    </location>
</feature>
<accession>A0A1Q9DST7</accession>
<comment type="caution">
    <text evidence="2">The sequence shown here is derived from an EMBL/GenBank/DDBJ whole genome shotgun (WGS) entry which is preliminary data.</text>
</comment>
<reference evidence="2 3" key="1">
    <citation type="submission" date="2016-02" db="EMBL/GenBank/DDBJ databases">
        <title>Genome analysis of coral dinoflagellate symbionts highlights evolutionary adaptations to a symbiotic lifestyle.</title>
        <authorList>
            <person name="Aranda M."/>
            <person name="Li Y."/>
            <person name="Liew Y.J."/>
            <person name="Baumgarten S."/>
            <person name="Simakov O."/>
            <person name="Wilson M."/>
            <person name="Piel J."/>
            <person name="Ashoor H."/>
            <person name="Bougouffa S."/>
            <person name="Bajic V.B."/>
            <person name="Ryu T."/>
            <person name="Ravasi T."/>
            <person name="Bayer T."/>
            <person name="Micklem G."/>
            <person name="Kim H."/>
            <person name="Bhak J."/>
            <person name="Lajeunesse T.C."/>
            <person name="Voolstra C.R."/>
        </authorList>
    </citation>
    <scope>NUCLEOTIDE SEQUENCE [LARGE SCALE GENOMIC DNA]</scope>
    <source>
        <strain evidence="2 3">CCMP2467</strain>
    </source>
</reference>
<evidence type="ECO:0000313" key="2">
    <source>
        <dbReference type="EMBL" id="OLP98198.1"/>
    </source>
</evidence>
<sequence length="394" mass="42898">MVSELTLSSVYGLAIEVDDFTRKVESLCRAQSLGGLNEALDPCDVVSSLNNLKDMRFRTRDGKRSLALQLEPHVLETFEELSSEVSVMMGTACAIASVYRLHSWRAVAVFRQDYARPGALVGRCSVFTEPLISFTAQDFRSAVMLGITVTEVLKVHEPGVEVEPVPGLRDEYLSLRRSMAQAVQFGNPPAAPSSPLEKAQVPRRSSCDNAGIADFSRHGLGDALLERRAAEASQPSVMSMAMDWLWSRGQSTWTSEAQAPARQHRSGASAPPSSRRDSHRMAEPLKLDIRKGQGLPRKAMAGLGPSRQPLRSSSRPSARAEFETPAPLTMAGLGPATLSRADSPETPPAARMRRQQEAVVVENGTAGMVLSLPETDDANHRRDSRTSLNWGFCS</sequence>
<keyword evidence="3" id="KW-1185">Reference proteome</keyword>
<protein>
    <submittedName>
        <fullName evidence="2">Uncharacterized protein</fullName>
    </submittedName>
</protein>
<proteinExistence type="predicted"/>
<organism evidence="2 3">
    <name type="scientific">Symbiodinium microadriaticum</name>
    <name type="common">Dinoflagellate</name>
    <name type="synonym">Zooxanthella microadriatica</name>
    <dbReference type="NCBI Taxonomy" id="2951"/>
    <lineage>
        <taxon>Eukaryota</taxon>
        <taxon>Sar</taxon>
        <taxon>Alveolata</taxon>
        <taxon>Dinophyceae</taxon>
        <taxon>Suessiales</taxon>
        <taxon>Symbiodiniaceae</taxon>
        <taxon>Symbiodinium</taxon>
    </lineage>
</organism>
<name>A0A1Q9DST7_SYMMI</name>
<dbReference type="AlphaFoldDB" id="A0A1Q9DST7"/>
<evidence type="ECO:0000313" key="3">
    <source>
        <dbReference type="Proteomes" id="UP000186817"/>
    </source>
</evidence>
<feature type="compositionally biased region" description="Basic and acidic residues" evidence="1">
    <location>
        <begin position="274"/>
        <end position="291"/>
    </location>
</feature>
<feature type="region of interest" description="Disordered" evidence="1">
    <location>
        <begin position="253"/>
        <end position="355"/>
    </location>
</feature>
<evidence type="ECO:0000256" key="1">
    <source>
        <dbReference type="SAM" id="MobiDB-lite"/>
    </source>
</evidence>
<dbReference type="Proteomes" id="UP000186817">
    <property type="component" value="Unassembled WGS sequence"/>
</dbReference>
<dbReference type="OrthoDB" id="445391at2759"/>
<feature type="region of interest" description="Disordered" evidence="1">
    <location>
        <begin position="185"/>
        <end position="212"/>
    </location>
</feature>
<gene>
    <name evidence="2" type="ORF">AK812_SmicGene19380</name>
</gene>
<dbReference type="EMBL" id="LSRX01000404">
    <property type="protein sequence ID" value="OLP98198.1"/>
    <property type="molecule type" value="Genomic_DNA"/>
</dbReference>